<feature type="domain" description="NADH:flavin oxidoreductase/NADH oxidase N-terminal" evidence="3">
    <location>
        <begin position="13"/>
        <end position="234"/>
    </location>
</feature>
<protein>
    <submittedName>
        <fullName evidence="4">2,4-dienoyl-CoA reductase (NADPH2)</fullName>
        <ecNumber evidence="4">1.3.1.34</ecNumber>
    </submittedName>
</protein>
<evidence type="ECO:0000259" key="3">
    <source>
        <dbReference type="Pfam" id="PF00724"/>
    </source>
</evidence>
<evidence type="ECO:0000313" key="5">
    <source>
        <dbReference type="Proteomes" id="UP000547510"/>
    </source>
</evidence>
<evidence type="ECO:0000256" key="1">
    <source>
        <dbReference type="ARBA" id="ARBA00022630"/>
    </source>
</evidence>
<dbReference type="EC" id="1.3.1.34" evidence="4"/>
<feature type="domain" description="NADH:flavin oxidoreductase/NADH oxidase N-terminal" evidence="3">
    <location>
        <begin position="338"/>
        <end position="395"/>
    </location>
</feature>
<dbReference type="SUPFAM" id="SSF51395">
    <property type="entry name" value="FMN-linked oxidoreductases"/>
    <property type="match status" value="1"/>
</dbReference>
<dbReference type="PANTHER" id="PTHR43656">
    <property type="entry name" value="BINDING OXIDOREDUCTASE, PUTATIVE (AFU_ORTHOLOGUE AFUA_2G08260)-RELATED"/>
    <property type="match status" value="1"/>
</dbReference>
<keyword evidence="2 4" id="KW-0560">Oxidoreductase</keyword>
<dbReference type="EMBL" id="JACHJN010000005">
    <property type="protein sequence ID" value="MBB5957160.1"/>
    <property type="molecule type" value="Genomic_DNA"/>
</dbReference>
<keyword evidence="1" id="KW-0285">Flavoprotein</keyword>
<dbReference type="Gene3D" id="3.20.20.70">
    <property type="entry name" value="Aldolase class I"/>
    <property type="match status" value="1"/>
</dbReference>
<dbReference type="Pfam" id="PF00724">
    <property type="entry name" value="Oxidored_FMN"/>
    <property type="match status" value="2"/>
</dbReference>
<comment type="caution">
    <text evidence="4">The sequence shown here is derived from an EMBL/GenBank/DDBJ whole genome shotgun (WGS) entry which is preliminary data.</text>
</comment>
<dbReference type="InterPro" id="IPR001155">
    <property type="entry name" value="OxRdtase_FMN_N"/>
</dbReference>
<dbReference type="CDD" id="cd02803">
    <property type="entry name" value="OYE_like_FMN_family"/>
    <property type="match status" value="1"/>
</dbReference>
<dbReference type="AlphaFoldDB" id="A0A841CJC3"/>
<dbReference type="InterPro" id="IPR013785">
    <property type="entry name" value="Aldolase_TIM"/>
</dbReference>
<reference evidence="4 5" key="1">
    <citation type="submission" date="2020-08" db="EMBL/GenBank/DDBJ databases">
        <title>Genomic Encyclopedia of Type Strains, Phase III (KMG-III): the genomes of soil and plant-associated and newly described type strains.</title>
        <authorList>
            <person name="Whitman W."/>
        </authorList>
    </citation>
    <scope>NUCLEOTIDE SEQUENCE [LARGE SCALE GENOMIC DNA]</scope>
    <source>
        <strain evidence="4 5">CECT 8640</strain>
    </source>
</reference>
<organism evidence="4 5">
    <name type="scientific">Saccharothrix tamanrassetensis</name>
    <dbReference type="NCBI Taxonomy" id="1051531"/>
    <lineage>
        <taxon>Bacteria</taxon>
        <taxon>Bacillati</taxon>
        <taxon>Actinomycetota</taxon>
        <taxon>Actinomycetes</taxon>
        <taxon>Pseudonocardiales</taxon>
        <taxon>Pseudonocardiaceae</taxon>
        <taxon>Saccharothrix</taxon>
    </lineage>
</organism>
<evidence type="ECO:0000256" key="2">
    <source>
        <dbReference type="ARBA" id="ARBA00023002"/>
    </source>
</evidence>
<dbReference type="RefSeq" id="WP_184691970.1">
    <property type="nucleotide sequence ID" value="NZ_JACHJN010000005.1"/>
</dbReference>
<dbReference type="Proteomes" id="UP000547510">
    <property type="component" value="Unassembled WGS sequence"/>
</dbReference>
<proteinExistence type="predicted"/>
<dbReference type="GO" id="GO:0010181">
    <property type="term" value="F:FMN binding"/>
    <property type="evidence" value="ECO:0007669"/>
    <property type="project" value="InterPro"/>
</dbReference>
<sequence>MTRTTGGTTDPICQPLRFRNLTVKNRIFRSSIPPQFDNYDGTGSQSRVNWERKFAHGGVGAIISAFAPVHVQGRILPHFAMIDADDKIPFWRTITDAVHEYDCKYIIQLSHAGRQRDVPGVENMYRPAISASPGIEEMHGLYARGMDVHEIRQVVSQFAHAARRAREAGADGVELHSSHGYLFAQFLSSALNHRTDDYGGSLENRARFLMEVIHAIRREVGDDFHVQAKLNAVDLANYLFPWRSSGNPLDEGVQICQWAADAGVDAIHATVGSAFPHPLMPPGGLPPDEMRWSAPYFYGVWRTRNYLMMSNPLLRKIFTGAWNRMKKHHPVEGVAVEYAREVRNRVDVPVICCGGFQEGDLIRRVLREGYVDAVAIGRPLLANPDLPLVLAAGRNLPEKPCSFCNRCLFSVLHSPVGCYDVRRYDGDYDRMIREVMSTFRPSFPASPATTREEDQR</sequence>
<name>A0A841CJC3_9PSEU</name>
<keyword evidence="5" id="KW-1185">Reference proteome</keyword>
<gene>
    <name evidence="4" type="ORF">FHS29_003753</name>
</gene>
<dbReference type="PANTHER" id="PTHR43656:SF2">
    <property type="entry name" value="BINDING OXIDOREDUCTASE, PUTATIVE (AFU_ORTHOLOGUE AFUA_2G08260)-RELATED"/>
    <property type="match status" value="1"/>
</dbReference>
<evidence type="ECO:0000313" key="4">
    <source>
        <dbReference type="EMBL" id="MBB5957160.1"/>
    </source>
</evidence>
<dbReference type="GO" id="GO:0008670">
    <property type="term" value="F:2,4-dienoyl-CoA reductase (NADPH) activity"/>
    <property type="evidence" value="ECO:0007669"/>
    <property type="project" value="UniProtKB-EC"/>
</dbReference>
<dbReference type="InterPro" id="IPR051799">
    <property type="entry name" value="NADH_flavin_oxidoreductase"/>
</dbReference>
<accession>A0A841CJC3</accession>